<comment type="caution">
    <text evidence="1">The sequence shown here is derived from an EMBL/GenBank/DDBJ whole genome shotgun (WGS) entry which is preliminary data.</text>
</comment>
<dbReference type="OrthoDB" id="2454327at2"/>
<gene>
    <name evidence="1" type="ORF">FPZ49_00250</name>
</gene>
<organism evidence="1 2">
    <name type="scientific">Paenibacillus cremeus</name>
    <dbReference type="NCBI Taxonomy" id="2163881"/>
    <lineage>
        <taxon>Bacteria</taxon>
        <taxon>Bacillati</taxon>
        <taxon>Bacillota</taxon>
        <taxon>Bacilli</taxon>
        <taxon>Bacillales</taxon>
        <taxon>Paenibacillaceae</taxon>
        <taxon>Paenibacillus</taxon>
    </lineage>
</organism>
<dbReference type="Proteomes" id="UP000317036">
    <property type="component" value="Unassembled WGS sequence"/>
</dbReference>
<protein>
    <submittedName>
        <fullName evidence="1">DUF2536 family protein</fullName>
    </submittedName>
</protein>
<accession>A0A559KI07</accession>
<name>A0A559KI07_9BACL</name>
<dbReference type="AlphaFoldDB" id="A0A559KI07"/>
<keyword evidence="2" id="KW-1185">Reference proteome</keyword>
<reference evidence="1 2" key="1">
    <citation type="submission" date="2019-07" db="EMBL/GenBank/DDBJ databases">
        <authorList>
            <person name="Kim J."/>
        </authorList>
    </citation>
    <scope>NUCLEOTIDE SEQUENCE [LARGE SCALE GENOMIC DNA]</scope>
    <source>
        <strain evidence="1 2">JC52</strain>
    </source>
</reference>
<dbReference type="InterPro" id="IPR019686">
    <property type="entry name" value="DUF2536"/>
</dbReference>
<dbReference type="EMBL" id="VNJI01000001">
    <property type="protein sequence ID" value="TVY11762.1"/>
    <property type="molecule type" value="Genomic_DNA"/>
</dbReference>
<evidence type="ECO:0000313" key="1">
    <source>
        <dbReference type="EMBL" id="TVY11762.1"/>
    </source>
</evidence>
<evidence type="ECO:0000313" key="2">
    <source>
        <dbReference type="Proteomes" id="UP000317036"/>
    </source>
</evidence>
<dbReference type="RefSeq" id="WP_144842345.1">
    <property type="nucleotide sequence ID" value="NZ_VNJI01000001.1"/>
</dbReference>
<sequence length="68" mass="8190">MDFLLDKIETKIECFQEYDFKLLEQKIEEQINNNKALLLDVHAVQHHVTFDPNRNKMLYTAVVHFKLK</sequence>
<dbReference type="Pfam" id="PF10750">
    <property type="entry name" value="DUF2536"/>
    <property type="match status" value="1"/>
</dbReference>
<proteinExistence type="predicted"/>